<dbReference type="SUPFAM" id="SSF51283">
    <property type="entry name" value="dUTPase-like"/>
    <property type="match status" value="1"/>
</dbReference>
<accession>A0A9D1E9F5</accession>
<dbReference type="InterPro" id="IPR033704">
    <property type="entry name" value="dUTPase_trimeric"/>
</dbReference>
<evidence type="ECO:0000256" key="5">
    <source>
        <dbReference type="ARBA" id="ARBA00047686"/>
    </source>
</evidence>
<dbReference type="NCBIfam" id="TIGR00576">
    <property type="entry name" value="dut"/>
    <property type="match status" value="1"/>
</dbReference>
<dbReference type="GO" id="GO:0004170">
    <property type="term" value="F:dUTP diphosphatase activity"/>
    <property type="evidence" value="ECO:0007669"/>
    <property type="project" value="UniProtKB-EC"/>
</dbReference>
<dbReference type="Proteomes" id="UP000823912">
    <property type="component" value="Unassembled WGS sequence"/>
</dbReference>
<reference evidence="7" key="1">
    <citation type="submission" date="2020-10" db="EMBL/GenBank/DDBJ databases">
        <authorList>
            <person name="Gilroy R."/>
        </authorList>
    </citation>
    <scope>NUCLEOTIDE SEQUENCE</scope>
    <source>
        <strain evidence="7">ChiSjej5B23-6657</strain>
    </source>
</reference>
<dbReference type="GO" id="GO:0046081">
    <property type="term" value="P:dUTP catabolic process"/>
    <property type="evidence" value="ECO:0007669"/>
    <property type="project" value="InterPro"/>
</dbReference>
<sequence length="144" mass="15238">MEIKIRKLSETAKIPSRGSDEAAGYDLFADIPEPVDILPHTTAMISTGVAMAIPAGYFGGIFARSGLSAKEGLRPANCTGVVDSDYRGPVKVALHNDGEEVRSVLPQEKIAQLVVIPYLEVTFQETDSLDETGRGAGGFGSTGR</sequence>
<keyword evidence="4" id="KW-0546">Nucleotide metabolism</keyword>
<evidence type="ECO:0000313" key="7">
    <source>
        <dbReference type="EMBL" id="HIR70770.1"/>
    </source>
</evidence>
<dbReference type="CDD" id="cd07557">
    <property type="entry name" value="trimeric_dUTPase"/>
    <property type="match status" value="1"/>
</dbReference>
<dbReference type="Pfam" id="PF00692">
    <property type="entry name" value="dUTPase"/>
    <property type="match status" value="1"/>
</dbReference>
<gene>
    <name evidence="7" type="primary">dut</name>
    <name evidence="7" type="ORF">IAA55_05775</name>
</gene>
<proteinExistence type="inferred from homology"/>
<dbReference type="Gene3D" id="2.70.40.10">
    <property type="match status" value="1"/>
</dbReference>
<dbReference type="EC" id="3.6.1.23" evidence="2"/>
<evidence type="ECO:0000256" key="4">
    <source>
        <dbReference type="ARBA" id="ARBA00023080"/>
    </source>
</evidence>
<comment type="caution">
    <text evidence="7">The sequence shown here is derived from an EMBL/GenBank/DDBJ whole genome shotgun (WGS) entry which is preliminary data.</text>
</comment>
<comment type="catalytic activity">
    <reaction evidence="5">
        <text>dUTP + H2O = dUMP + diphosphate + H(+)</text>
        <dbReference type="Rhea" id="RHEA:10248"/>
        <dbReference type="ChEBI" id="CHEBI:15377"/>
        <dbReference type="ChEBI" id="CHEBI:15378"/>
        <dbReference type="ChEBI" id="CHEBI:33019"/>
        <dbReference type="ChEBI" id="CHEBI:61555"/>
        <dbReference type="ChEBI" id="CHEBI:246422"/>
        <dbReference type="EC" id="3.6.1.23"/>
    </reaction>
</comment>
<dbReference type="PANTHER" id="PTHR11241">
    <property type="entry name" value="DEOXYURIDINE 5'-TRIPHOSPHATE NUCLEOTIDOHYDROLASE"/>
    <property type="match status" value="1"/>
</dbReference>
<dbReference type="GO" id="GO:0006226">
    <property type="term" value="P:dUMP biosynthetic process"/>
    <property type="evidence" value="ECO:0007669"/>
    <property type="project" value="InterPro"/>
</dbReference>
<evidence type="ECO:0000256" key="2">
    <source>
        <dbReference type="ARBA" id="ARBA00012379"/>
    </source>
</evidence>
<feature type="domain" description="dUTPase-like" evidence="6">
    <location>
        <begin position="11"/>
        <end position="143"/>
    </location>
</feature>
<protein>
    <recommendedName>
        <fullName evidence="2">dUTP diphosphatase</fullName>
        <ecNumber evidence="2">3.6.1.23</ecNumber>
    </recommendedName>
</protein>
<evidence type="ECO:0000313" key="8">
    <source>
        <dbReference type="Proteomes" id="UP000823912"/>
    </source>
</evidence>
<dbReference type="EMBL" id="DVHM01000094">
    <property type="protein sequence ID" value="HIR70770.1"/>
    <property type="molecule type" value="Genomic_DNA"/>
</dbReference>
<keyword evidence="3 7" id="KW-0378">Hydrolase</keyword>
<evidence type="ECO:0000256" key="1">
    <source>
        <dbReference type="ARBA" id="ARBA00006581"/>
    </source>
</evidence>
<name>A0A9D1E9F5_9FIRM</name>
<evidence type="ECO:0000256" key="3">
    <source>
        <dbReference type="ARBA" id="ARBA00022801"/>
    </source>
</evidence>
<dbReference type="InterPro" id="IPR008181">
    <property type="entry name" value="dUTPase"/>
</dbReference>
<dbReference type="InterPro" id="IPR029054">
    <property type="entry name" value="dUTPase-like"/>
</dbReference>
<comment type="similarity">
    <text evidence="1">Belongs to the dUTPase family.</text>
</comment>
<dbReference type="GO" id="GO:0000287">
    <property type="term" value="F:magnesium ion binding"/>
    <property type="evidence" value="ECO:0007669"/>
    <property type="project" value="InterPro"/>
</dbReference>
<dbReference type="AlphaFoldDB" id="A0A9D1E9F5"/>
<evidence type="ECO:0000259" key="6">
    <source>
        <dbReference type="Pfam" id="PF00692"/>
    </source>
</evidence>
<dbReference type="PANTHER" id="PTHR11241:SF0">
    <property type="entry name" value="DEOXYURIDINE 5'-TRIPHOSPHATE NUCLEOTIDOHYDROLASE"/>
    <property type="match status" value="1"/>
</dbReference>
<dbReference type="NCBIfam" id="NF001862">
    <property type="entry name" value="PRK00601.1"/>
    <property type="match status" value="1"/>
</dbReference>
<organism evidence="7 8">
    <name type="scientific">Candidatus Pullilachnospira gallistercoris</name>
    <dbReference type="NCBI Taxonomy" id="2840911"/>
    <lineage>
        <taxon>Bacteria</taxon>
        <taxon>Bacillati</taxon>
        <taxon>Bacillota</taxon>
        <taxon>Clostridia</taxon>
        <taxon>Lachnospirales</taxon>
        <taxon>Lachnospiraceae</taxon>
        <taxon>Lachnospiraceae incertae sedis</taxon>
        <taxon>Candidatus Pullilachnospira</taxon>
    </lineage>
</organism>
<dbReference type="InterPro" id="IPR036157">
    <property type="entry name" value="dUTPase-like_sf"/>
</dbReference>
<reference evidence="7" key="2">
    <citation type="journal article" date="2021" name="PeerJ">
        <title>Extensive microbial diversity within the chicken gut microbiome revealed by metagenomics and culture.</title>
        <authorList>
            <person name="Gilroy R."/>
            <person name="Ravi A."/>
            <person name="Getino M."/>
            <person name="Pursley I."/>
            <person name="Horton D.L."/>
            <person name="Alikhan N.F."/>
            <person name="Baker D."/>
            <person name="Gharbi K."/>
            <person name="Hall N."/>
            <person name="Watson M."/>
            <person name="Adriaenssens E.M."/>
            <person name="Foster-Nyarko E."/>
            <person name="Jarju S."/>
            <person name="Secka A."/>
            <person name="Antonio M."/>
            <person name="Oren A."/>
            <person name="Chaudhuri R.R."/>
            <person name="La Ragione R."/>
            <person name="Hildebrand F."/>
            <person name="Pallen M.J."/>
        </authorList>
    </citation>
    <scope>NUCLEOTIDE SEQUENCE</scope>
    <source>
        <strain evidence="7">ChiSjej5B23-6657</strain>
    </source>
</reference>